<evidence type="ECO:0000313" key="3">
    <source>
        <dbReference type="EMBL" id="KAJ1170444.1"/>
    </source>
</evidence>
<evidence type="ECO:0000256" key="2">
    <source>
        <dbReference type="SAM" id="MobiDB-lite"/>
    </source>
</evidence>
<protein>
    <submittedName>
        <fullName evidence="3">Uncharacterized protein</fullName>
    </submittedName>
</protein>
<sequence>MEQYTTPAPGSQSQTHMEGPGGVLEAPAPVEEPSRAELLAAVQGSRVVLEGKIEAVAVEVNLLRTDLRKVSDKVKVAEGSIVDLQAEVNTLRKQMAQVTSTVGMLEARLEDSEGRSCTNNVRLLGFPERAESSTAEGFVERWITDVLKSEGLSRVFVVEQAHRASVAPPRPGALPKAIIACLLNYKVGTVSRRLPERLKGLSFKIARSLSTRIT</sequence>
<reference evidence="3" key="1">
    <citation type="journal article" date="2022" name="bioRxiv">
        <title>Sequencing and chromosome-scale assembly of the giantPleurodeles waltlgenome.</title>
        <authorList>
            <person name="Brown T."/>
            <person name="Elewa A."/>
            <person name="Iarovenko S."/>
            <person name="Subramanian E."/>
            <person name="Araus A.J."/>
            <person name="Petzold A."/>
            <person name="Susuki M."/>
            <person name="Suzuki K.-i.T."/>
            <person name="Hayashi T."/>
            <person name="Toyoda A."/>
            <person name="Oliveira C."/>
            <person name="Osipova E."/>
            <person name="Leigh N.D."/>
            <person name="Simon A."/>
            <person name="Yun M.H."/>
        </authorList>
    </citation>
    <scope>NUCLEOTIDE SEQUENCE</scope>
    <source>
        <strain evidence="3">20211129_DDA</strain>
        <tissue evidence="3">Liver</tissue>
    </source>
</reference>
<dbReference type="AlphaFoldDB" id="A0AAV7T225"/>
<dbReference type="Proteomes" id="UP001066276">
    <property type="component" value="Chromosome 4_1"/>
</dbReference>
<dbReference type="EMBL" id="JANPWB010000007">
    <property type="protein sequence ID" value="KAJ1170444.1"/>
    <property type="molecule type" value="Genomic_DNA"/>
</dbReference>
<feature type="compositionally biased region" description="Polar residues" evidence="2">
    <location>
        <begin position="1"/>
        <end position="16"/>
    </location>
</feature>
<evidence type="ECO:0000256" key="1">
    <source>
        <dbReference type="SAM" id="Coils"/>
    </source>
</evidence>
<gene>
    <name evidence="3" type="ORF">NDU88_002321</name>
</gene>
<feature type="coiled-coil region" evidence="1">
    <location>
        <begin position="67"/>
        <end position="101"/>
    </location>
</feature>
<accession>A0AAV7T225</accession>
<comment type="caution">
    <text evidence="3">The sequence shown here is derived from an EMBL/GenBank/DDBJ whole genome shotgun (WGS) entry which is preliminary data.</text>
</comment>
<organism evidence="3 4">
    <name type="scientific">Pleurodeles waltl</name>
    <name type="common">Iberian ribbed newt</name>
    <dbReference type="NCBI Taxonomy" id="8319"/>
    <lineage>
        <taxon>Eukaryota</taxon>
        <taxon>Metazoa</taxon>
        <taxon>Chordata</taxon>
        <taxon>Craniata</taxon>
        <taxon>Vertebrata</taxon>
        <taxon>Euteleostomi</taxon>
        <taxon>Amphibia</taxon>
        <taxon>Batrachia</taxon>
        <taxon>Caudata</taxon>
        <taxon>Salamandroidea</taxon>
        <taxon>Salamandridae</taxon>
        <taxon>Pleurodelinae</taxon>
        <taxon>Pleurodeles</taxon>
    </lineage>
</organism>
<dbReference type="Gene3D" id="3.30.70.1820">
    <property type="entry name" value="L1 transposable element, RRM domain"/>
    <property type="match status" value="1"/>
</dbReference>
<keyword evidence="1" id="KW-0175">Coiled coil</keyword>
<keyword evidence="4" id="KW-1185">Reference proteome</keyword>
<dbReference type="Gene3D" id="1.20.5.340">
    <property type="match status" value="1"/>
</dbReference>
<feature type="region of interest" description="Disordered" evidence="2">
    <location>
        <begin position="1"/>
        <end position="28"/>
    </location>
</feature>
<evidence type="ECO:0000313" key="4">
    <source>
        <dbReference type="Proteomes" id="UP001066276"/>
    </source>
</evidence>
<name>A0AAV7T225_PLEWA</name>
<proteinExistence type="predicted"/>